<sequence length="882" mass="99231">MPFYAKCCCPTTKWEHTSNCKECPGRLLELFQHFYPNRELPSRKICFVCMSRVDKEDEFVSHPQYVPPKFRKCKQQMAYMKKMHQKNESLLPPGEFFILKIPENSEGDFKNESTDLTESQLSDKTTEDPQDETNNEKNCSTTIHTENSADNVKSTEDTNAVEKSTVEKILERIQGSELVLAEDLVICGLCGKGFLDIKQFLQHKSTHKTYASKYRCELCRQTFCRHATLMDHYQRRHRTIVRVSPNLVTEPSEEEPSNEKRKRSNFKTMSRGVQVDIKAPSPGADLAFSGGDIGPQVNNLKHLEDSQLDFHFIISVETVKKNQFDYASVYLKCLHCRFKTTSRANLRTHMRAKHPDMIDINQRISIGENGTGNHRLVSMSEYKRQLHKQQSGQRIDKQDVLGQFPCPICNKVFGRLRYLRAHMPVHRKELSFMCEECGRHFKSRASVYAHKRRFHKGVMYKCPHCPFRTGVNILYHRHKRMHSVSRRGQICDVCGEAFIHSHQLKKHLSVHDPTKPYQCKIQSCSWRFDNENKLKNHLLIYHAEKETEAPSSVVESDHQHVATEGLSLSGDSKAGQQNQQTNVTKDNSSGNVPQQEDGGDPQPQITYVIQPEGSVPQLTRQNVVFTLNPKEAEPSQRQAEGQFGQDGMSIGYQQSGEVDILFSAMATSHSGTTDHSTDHATDQALMQGFNSLTPAGQQGGTSHPNSNVLMTIAQQYRNAQVLLEEGFTGEQVLRLLLENQSEGVLSLGQVQLPRHLLADPNADMVGQPRTSVPVSQLSAYSSLAVLPTVSSPQTSFNSNPIFLQQFLDQTHGAVGQGVLGEGQDLGVYSSGSLTQGQVQQFTTGGVGDGFQPMDTQQSEECFDPLLQHSQDAGETINTSNGT</sequence>
<organism evidence="8 9">
    <name type="scientific">Lingula anatina</name>
    <name type="common">Brachiopod</name>
    <name type="synonym">Lingula unguis</name>
    <dbReference type="NCBI Taxonomy" id="7574"/>
    <lineage>
        <taxon>Eukaryota</taxon>
        <taxon>Metazoa</taxon>
        <taxon>Spiralia</taxon>
        <taxon>Lophotrochozoa</taxon>
        <taxon>Brachiopoda</taxon>
        <taxon>Linguliformea</taxon>
        <taxon>Lingulata</taxon>
        <taxon>Lingulida</taxon>
        <taxon>Linguloidea</taxon>
        <taxon>Lingulidae</taxon>
        <taxon>Lingula</taxon>
    </lineage>
</organism>
<keyword evidence="8" id="KW-1185">Reference proteome</keyword>
<feature type="domain" description="C2H2-type" evidence="7">
    <location>
        <begin position="432"/>
        <end position="457"/>
    </location>
</feature>
<feature type="compositionally biased region" description="Low complexity" evidence="6">
    <location>
        <begin position="593"/>
        <end position="604"/>
    </location>
</feature>
<name>A0A1S3I572_LINAN</name>
<dbReference type="InterPro" id="IPR013087">
    <property type="entry name" value="Znf_C2H2_type"/>
</dbReference>
<keyword evidence="4" id="KW-0862">Zinc</keyword>
<evidence type="ECO:0000256" key="1">
    <source>
        <dbReference type="ARBA" id="ARBA00022723"/>
    </source>
</evidence>
<dbReference type="GO" id="GO:0008270">
    <property type="term" value="F:zinc ion binding"/>
    <property type="evidence" value="ECO:0007669"/>
    <property type="project" value="UniProtKB-KW"/>
</dbReference>
<dbReference type="Pfam" id="PF00096">
    <property type="entry name" value="zf-C2H2"/>
    <property type="match status" value="3"/>
</dbReference>
<dbReference type="Gene3D" id="3.30.160.60">
    <property type="entry name" value="Classic Zinc Finger"/>
    <property type="match status" value="3"/>
</dbReference>
<keyword evidence="3 5" id="KW-0863">Zinc-finger</keyword>
<feature type="region of interest" description="Disordered" evidence="6">
    <location>
        <begin position="566"/>
        <end position="606"/>
    </location>
</feature>
<feature type="domain" description="C2H2-type" evidence="7">
    <location>
        <begin position="214"/>
        <end position="237"/>
    </location>
</feature>
<evidence type="ECO:0000259" key="7">
    <source>
        <dbReference type="PROSITE" id="PS50157"/>
    </source>
</evidence>
<feature type="region of interest" description="Disordered" evidence="6">
    <location>
        <begin position="245"/>
        <end position="267"/>
    </location>
</feature>
<gene>
    <name evidence="9" type="primary">LOC106160435</name>
</gene>
<dbReference type="InterPro" id="IPR036236">
    <property type="entry name" value="Znf_C2H2_sf"/>
</dbReference>
<dbReference type="GeneID" id="106160435"/>
<dbReference type="GO" id="GO:0005634">
    <property type="term" value="C:nucleus"/>
    <property type="evidence" value="ECO:0007669"/>
    <property type="project" value="TreeGrafter"/>
</dbReference>
<dbReference type="PANTHER" id="PTHR24408:SF64">
    <property type="entry name" value="LINKING IMMUNITY AND METABOLISM-RELATED"/>
    <property type="match status" value="1"/>
</dbReference>
<dbReference type="RefSeq" id="XP_013392514.1">
    <property type="nucleotide sequence ID" value="XM_013537060.1"/>
</dbReference>
<dbReference type="GO" id="GO:0043565">
    <property type="term" value="F:sequence-specific DNA binding"/>
    <property type="evidence" value="ECO:0007669"/>
    <property type="project" value="TreeGrafter"/>
</dbReference>
<evidence type="ECO:0000256" key="5">
    <source>
        <dbReference type="PROSITE-ProRule" id="PRU00042"/>
    </source>
</evidence>
<accession>A0A1S3I572</accession>
<dbReference type="PROSITE" id="PS50157">
    <property type="entry name" value="ZINC_FINGER_C2H2_2"/>
    <property type="match status" value="5"/>
</dbReference>
<evidence type="ECO:0000256" key="2">
    <source>
        <dbReference type="ARBA" id="ARBA00022737"/>
    </source>
</evidence>
<dbReference type="SMART" id="SM00355">
    <property type="entry name" value="ZnF_C2H2"/>
    <property type="match status" value="8"/>
</dbReference>
<evidence type="ECO:0000313" key="8">
    <source>
        <dbReference type="Proteomes" id="UP000085678"/>
    </source>
</evidence>
<evidence type="ECO:0000256" key="3">
    <source>
        <dbReference type="ARBA" id="ARBA00022771"/>
    </source>
</evidence>
<feature type="compositionally biased region" description="Polar residues" evidence="6">
    <location>
        <begin position="136"/>
        <end position="159"/>
    </location>
</feature>
<reference evidence="9" key="1">
    <citation type="submission" date="2025-08" db="UniProtKB">
        <authorList>
            <consortium name="RefSeq"/>
        </authorList>
    </citation>
    <scope>IDENTIFICATION</scope>
    <source>
        <tissue evidence="9">Gonads</tissue>
    </source>
</reference>
<dbReference type="Proteomes" id="UP000085678">
    <property type="component" value="Unplaced"/>
</dbReference>
<evidence type="ECO:0000256" key="6">
    <source>
        <dbReference type="SAM" id="MobiDB-lite"/>
    </source>
</evidence>
<feature type="region of interest" description="Disordered" evidence="6">
    <location>
        <begin position="107"/>
        <end position="159"/>
    </location>
</feature>
<dbReference type="PANTHER" id="PTHR24408">
    <property type="entry name" value="ZINC FINGER PROTEIN"/>
    <property type="match status" value="1"/>
</dbReference>
<protein>
    <submittedName>
        <fullName evidence="9">GDNF-inducible zinc finger protein 1-like</fullName>
    </submittedName>
</protein>
<proteinExistence type="predicted"/>
<dbReference type="SUPFAM" id="SSF57667">
    <property type="entry name" value="beta-beta-alpha zinc fingers"/>
    <property type="match status" value="3"/>
</dbReference>
<feature type="domain" description="C2H2-type" evidence="7">
    <location>
        <begin position="517"/>
        <end position="547"/>
    </location>
</feature>
<dbReference type="GO" id="GO:0000981">
    <property type="term" value="F:DNA-binding transcription factor activity, RNA polymerase II-specific"/>
    <property type="evidence" value="ECO:0007669"/>
    <property type="project" value="TreeGrafter"/>
</dbReference>
<keyword evidence="2" id="KW-0677">Repeat</keyword>
<feature type="domain" description="C2H2-type" evidence="7">
    <location>
        <begin position="489"/>
        <end position="516"/>
    </location>
</feature>
<evidence type="ECO:0000313" key="9">
    <source>
        <dbReference type="RefSeq" id="XP_013392514.1"/>
    </source>
</evidence>
<feature type="compositionally biased region" description="Polar residues" evidence="6">
    <location>
        <begin position="114"/>
        <end position="123"/>
    </location>
</feature>
<dbReference type="PROSITE" id="PS00028">
    <property type="entry name" value="ZINC_FINGER_C2H2_1"/>
    <property type="match status" value="6"/>
</dbReference>
<keyword evidence="1" id="KW-0479">Metal-binding</keyword>
<feature type="compositionally biased region" description="Polar residues" evidence="6">
    <location>
        <begin position="574"/>
        <end position="592"/>
    </location>
</feature>
<dbReference type="AlphaFoldDB" id="A0A1S3I572"/>
<feature type="domain" description="C2H2-type" evidence="7">
    <location>
        <begin position="404"/>
        <end position="431"/>
    </location>
</feature>
<evidence type="ECO:0000256" key="4">
    <source>
        <dbReference type="ARBA" id="ARBA00022833"/>
    </source>
</evidence>
<dbReference type="KEGG" id="lak:106160435"/>
<dbReference type="InParanoid" id="A0A1S3I572"/>